<keyword evidence="3" id="KW-1185">Reference proteome</keyword>
<name>A0A9X1JP80_9FLAO</name>
<dbReference type="EMBL" id="JAGSPD010000015">
    <property type="protein sequence ID" value="MBV7270415.1"/>
    <property type="molecule type" value="Genomic_DNA"/>
</dbReference>
<evidence type="ECO:0000313" key="3">
    <source>
        <dbReference type="Proteomes" id="UP001138894"/>
    </source>
</evidence>
<evidence type="ECO:0000313" key="2">
    <source>
        <dbReference type="EMBL" id="MBV7270415.1"/>
    </source>
</evidence>
<feature type="chain" id="PRO_5040761936" description="DUF4138 domain-containing protein" evidence="1">
    <location>
        <begin position="26"/>
        <end position="147"/>
    </location>
</feature>
<proteinExistence type="predicted"/>
<reference evidence="2" key="1">
    <citation type="submission" date="2021-04" db="EMBL/GenBank/DDBJ databases">
        <authorList>
            <person name="Pira H."/>
            <person name="Risdian C."/>
            <person name="Wink J."/>
        </authorList>
    </citation>
    <scope>NUCLEOTIDE SEQUENCE</scope>
    <source>
        <strain evidence="2">WHY3</strain>
    </source>
</reference>
<keyword evidence="1" id="KW-0732">Signal</keyword>
<sequence length="147" mass="16785">MKNLIRICLVIILIFLLSFSLNAQAQQPYAKLEKNKNIQAKGLIHKLNTTKDTLILQSDKKINYLYSINKDYGRDFDVYVDTTHYRLPLNKLPKGKHVLVAVQSPKRIVFVVKILKDIPKSETVEVIPKETIVATEPTKVAIRGNDN</sequence>
<dbReference type="Proteomes" id="UP001138894">
    <property type="component" value="Unassembled WGS sequence"/>
</dbReference>
<evidence type="ECO:0000256" key="1">
    <source>
        <dbReference type="SAM" id="SignalP"/>
    </source>
</evidence>
<evidence type="ECO:0008006" key="4">
    <source>
        <dbReference type="Google" id="ProtNLM"/>
    </source>
</evidence>
<organism evidence="2 3">
    <name type="scientific">Winogradskyella luteola</name>
    <dbReference type="NCBI Taxonomy" id="2828330"/>
    <lineage>
        <taxon>Bacteria</taxon>
        <taxon>Pseudomonadati</taxon>
        <taxon>Bacteroidota</taxon>
        <taxon>Flavobacteriia</taxon>
        <taxon>Flavobacteriales</taxon>
        <taxon>Flavobacteriaceae</taxon>
        <taxon>Winogradskyella</taxon>
    </lineage>
</organism>
<comment type="caution">
    <text evidence="2">The sequence shown here is derived from an EMBL/GenBank/DDBJ whole genome shotgun (WGS) entry which is preliminary data.</text>
</comment>
<dbReference type="RefSeq" id="WP_218547551.1">
    <property type="nucleotide sequence ID" value="NZ_JAGSPD010000015.1"/>
</dbReference>
<protein>
    <recommendedName>
        <fullName evidence="4">DUF4138 domain-containing protein</fullName>
    </recommendedName>
</protein>
<feature type="signal peptide" evidence="1">
    <location>
        <begin position="1"/>
        <end position="25"/>
    </location>
</feature>
<gene>
    <name evidence="2" type="ORF">KCG49_14595</name>
</gene>
<dbReference type="AlphaFoldDB" id="A0A9X1JP80"/>
<accession>A0A9X1JP80</accession>